<evidence type="ECO:0000256" key="1">
    <source>
        <dbReference type="SAM" id="Phobius"/>
    </source>
</evidence>
<gene>
    <name evidence="2" type="ORF">ZOSMA_85G00200</name>
</gene>
<keyword evidence="1" id="KW-0472">Membrane</keyword>
<feature type="transmembrane region" description="Helical" evidence="1">
    <location>
        <begin position="17"/>
        <end position="35"/>
    </location>
</feature>
<keyword evidence="1" id="KW-1133">Transmembrane helix</keyword>
<dbReference type="PANTHER" id="PTHR37204">
    <property type="entry name" value="TRANSMEMBRANE PROTEIN"/>
    <property type="match status" value="1"/>
</dbReference>
<reference evidence="3" key="1">
    <citation type="journal article" date="2016" name="Nature">
        <title>The genome of the seagrass Zostera marina reveals angiosperm adaptation to the sea.</title>
        <authorList>
            <person name="Olsen J.L."/>
            <person name="Rouze P."/>
            <person name="Verhelst B."/>
            <person name="Lin Y.-C."/>
            <person name="Bayer T."/>
            <person name="Collen J."/>
            <person name="Dattolo E."/>
            <person name="De Paoli E."/>
            <person name="Dittami S."/>
            <person name="Maumus F."/>
            <person name="Michel G."/>
            <person name="Kersting A."/>
            <person name="Lauritano C."/>
            <person name="Lohaus R."/>
            <person name="Toepel M."/>
            <person name="Tonon T."/>
            <person name="Vanneste K."/>
            <person name="Amirebrahimi M."/>
            <person name="Brakel J."/>
            <person name="Bostroem C."/>
            <person name="Chovatia M."/>
            <person name="Grimwood J."/>
            <person name="Jenkins J.W."/>
            <person name="Jueterbock A."/>
            <person name="Mraz A."/>
            <person name="Stam W.T."/>
            <person name="Tice H."/>
            <person name="Bornberg-Bauer E."/>
            <person name="Green P.J."/>
            <person name="Pearson G.A."/>
            <person name="Procaccini G."/>
            <person name="Duarte C.M."/>
            <person name="Schmutz J."/>
            <person name="Reusch T.B.H."/>
            <person name="Van de Peer Y."/>
        </authorList>
    </citation>
    <scope>NUCLEOTIDE SEQUENCE [LARGE SCALE GENOMIC DNA]</scope>
    <source>
        <strain evidence="3">cv. Finnish</strain>
    </source>
</reference>
<sequence>MGKGCIDDRRHRWKSTSLIWILTTFLIYLVLRVLLSSSKSLIDSLSTSISDRRTALYDMLSSDLVKNGPVFLRGKTSQYIFDVRDGVVTPLLKGSYPPVRANILYISSKYSIPISHVIKDIFLPDFDQVIWFQNTTLYHFSMFHASHNVTSVFATDIEIEAEVNTVKSVADGLCPLKAVLDRVVLTSSGVLLGCWQVSSGSDPLLIRTKLKEALPRAPDKQVYDPVILHSTFARIFGHPNIQLKEQDEVNYLQDLVSHVNNKLRGFQATINELWYVEEFDVLALALDGKMKIRKCHLGCSSKLLNVTL</sequence>
<dbReference type="OMA" id="IYHFSMF"/>
<dbReference type="EMBL" id="LFYR01002060">
    <property type="protein sequence ID" value="KMZ57458.1"/>
    <property type="molecule type" value="Genomic_DNA"/>
</dbReference>
<name>A0A0K9NLG4_ZOSMR</name>
<dbReference type="OrthoDB" id="119121at2759"/>
<accession>A0A0K9NLG4</accession>
<keyword evidence="3" id="KW-1185">Reference proteome</keyword>
<evidence type="ECO:0000313" key="3">
    <source>
        <dbReference type="Proteomes" id="UP000036987"/>
    </source>
</evidence>
<dbReference type="Proteomes" id="UP000036987">
    <property type="component" value="Unassembled WGS sequence"/>
</dbReference>
<keyword evidence="1" id="KW-0812">Transmembrane</keyword>
<evidence type="ECO:0000313" key="2">
    <source>
        <dbReference type="EMBL" id="KMZ57458.1"/>
    </source>
</evidence>
<proteinExistence type="predicted"/>
<comment type="caution">
    <text evidence="2">The sequence shown here is derived from an EMBL/GenBank/DDBJ whole genome shotgun (WGS) entry which is preliminary data.</text>
</comment>
<organism evidence="2 3">
    <name type="scientific">Zostera marina</name>
    <name type="common">Eelgrass</name>
    <dbReference type="NCBI Taxonomy" id="29655"/>
    <lineage>
        <taxon>Eukaryota</taxon>
        <taxon>Viridiplantae</taxon>
        <taxon>Streptophyta</taxon>
        <taxon>Embryophyta</taxon>
        <taxon>Tracheophyta</taxon>
        <taxon>Spermatophyta</taxon>
        <taxon>Magnoliopsida</taxon>
        <taxon>Liliopsida</taxon>
        <taxon>Zosteraceae</taxon>
        <taxon>Zostera</taxon>
    </lineage>
</organism>
<dbReference type="AlphaFoldDB" id="A0A0K9NLG4"/>
<protein>
    <submittedName>
        <fullName evidence="2">Uncharacterized protein</fullName>
    </submittedName>
</protein>
<dbReference type="PANTHER" id="PTHR37204:SF1">
    <property type="entry name" value="TRANSMEMBRANE PROTEIN"/>
    <property type="match status" value="1"/>
</dbReference>